<gene>
    <name evidence="1" type="ORF">AKL17_1299</name>
</gene>
<protein>
    <recommendedName>
        <fullName evidence="3">Alpha/beta hydrolase</fullName>
    </recommendedName>
</protein>
<evidence type="ECO:0008006" key="3">
    <source>
        <dbReference type="Google" id="ProtNLM"/>
    </source>
</evidence>
<organism evidence="1 2">
    <name type="scientific">Frigidibacter mobilis</name>
    <dbReference type="NCBI Taxonomy" id="1335048"/>
    <lineage>
        <taxon>Bacteria</taxon>
        <taxon>Pseudomonadati</taxon>
        <taxon>Pseudomonadota</taxon>
        <taxon>Alphaproteobacteria</taxon>
        <taxon>Rhodobacterales</taxon>
        <taxon>Paracoccaceae</taxon>
        <taxon>Frigidibacter</taxon>
    </lineage>
</organism>
<dbReference type="Gene3D" id="3.40.50.1820">
    <property type="entry name" value="alpha/beta hydrolase"/>
    <property type="match status" value="1"/>
</dbReference>
<dbReference type="SUPFAM" id="SSF53474">
    <property type="entry name" value="alpha/beta-Hydrolases"/>
    <property type="match status" value="1"/>
</dbReference>
<name>A0A159Z0Y1_9RHOB</name>
<accession>A0A159Z0Y1</accession>
<proteinExistence type="predicted"/>
<dbReference type="RefSeq" id="WP_066811696.1">
    <property type="nucleotide sequence ID" value="NZ_CP012661.1"/>
</dbReference>
<dbReference type="KEGG" id="daa:AKL17_1299"/>
<evidence type="ECO:0000313" key="1">
    <source>
        <dbReference type="EMBL" id="AMY68555.1"/>
    </source>
</evidence>
<sequence>MAEPAETDEDDGAAALAMPPVATLDAAPGLDTFLLEGAEGNLWFERRSRVLFVTFDNLATLDTPYPRQPWMQARVASLGYSLLGVQSFAKDWFRQATAPDLIRGLQQRGFFAQFDTVVLVGASMGGFAALNFAPLIPGAQVLAFSPQSTMNRQIAPFERRFSYPVTRMNWADQPFLDAAAAVPYLQNAVILYDPFVPEDRLHAARLRGPGVRFLRLGHSSHQAIRTVVKSDALPQMLREFAETGDIGTAFWRNLRRRKGLRIWRRNFIETLAQRNHPRLLLRACDYMLVDGDYLFARTARRKVLEDHPQLAKGRAQ</sequence>
<dbReference type="EMBL" id="CP012661">
    <property type="protein sequence ID" value="AMY68555.1"/>
    <property type="molecule type" value="Genomic_DNA"/>
</dbReference>
<reference evidence="1 2" key="1">
    <citation type="submission" date="2015-09" db="EMBL/GenBank/DDBJ databases">
        <title>Complete genome sequence of Defluviimonas alba cai42t isolated from an oilfield in Xinjiang.</title>
        <authorList>
            <person name="Geng S."/>
            <person name="Pan X."/>
            <person name="Wu X."/>
        </authorList>
    </citation>
    <scope>NUCLEOTIDE SEQUENCE [LARGE SCALE GENOMIC DNA]</scope>
    <source>
        <strain evidence="2">cai42</strain>
    </source>
</reference>
<dbReference type="Proteomes" id="UP000076128">
    <property type="component" value="Chromosome"/>
</dbReference>
<keyword evidence="2" id="KW-1185">Reference proteome</keyword>
<dbReference type="OrthoDB" id="7843421at2"/>
<evidence type="ECO:0000313" key="2">
    <source>
        <dbReference type="Proteomes" id="UP000076128"/>
    </source>
</evidence>
<dbReference type="STRING" id="1335048.AKL17_1299"/>
<dbReference type="AlphaFoldDB" id="A0A159Z0Y1"/>
<dbReference type="InterPro" id="IPR029058">
    <property type="entry name" value="AB_hydrolase_fold"/>
</dbReference>